<sequence>MIPPTKQTMIASAMNCVRMPRWHAPRAMRTPTTVSMAPIIVIRWLKLAISLDALDTLAWKSGLYA</sequence>
<proteinExistence type="predicted"/>
<dbReference type="AlphaFoldDB" id="A0A2S0WCT6"/>
<accession>A0A2S0WCT6</accession>
<organism evidence="1 2">
    <name type="scientific">Corynebacterium liangguodongii</name>
    <dbReference type="NCBI Taxonomy" id="2079535"/>
    <lineage>
        <taxon>Bacteria</taxon>
        <taxon>Bacillati</taxon>
        <taxon>Actinomycetota</taxon>
        <taxon>Actinomycetes</taxon>
        <taxon>Mycobacteriales</taxon>
        <taxon>Corynebacteriaceae</taxon>
        <taxon>Corynebacterium</taxon>
    </lineage>
</organism>
<name>A0A2S0WCT6_9CORY</name>
<dbReference type="Proteomes" id="UP000244754">
    <property type="component" value="Chromosome"/>
</dbReference>
<dbReference type="RefSeq" id="WP_108403563.1">
    <property type="nucleotide sequence ID" value="NZ_CP026948.1"/>
</dbReference>
<gene>
    <name evidence="1" type="ORF">C3E79_02945</name>
</gene>
<dbReference type="KEGG" id="clia:C3E79_02945"/>
<protein>
    <submittedName>
        <fullName evidence="1">Uncharacterized protein</fullName>
    </submittedName>
</protein>
<evidence type="ECO:0000313" key="2">
    <source>
        <dbReference type="Proteomes" id="UP000244754"/>
    </source>
</evidence>
<reference evidence="2" key="1">
    <citation type="submission" date="2018-01" db="EMBL/GenBank/DDBJ databases">
        <authorList>
            <person name="Li J."/>
        </authorList>
    </citation>
    <scope>NUCLEOTIDE SEQUENCE [LARGE SCALE GENOMIC DNA]</scope>
    <source>
        <strain evidence="2">2184</strain>
    </source>
</reference>
<evidence type="ECO:0000313" key="1">
    <source>
        <dbReference type="EMBL" id="AWB83573.1"/>
    </source>
</evidence>
<keyword evidence="2" id="KW-1185">Reference proteome</keyword>
<dbReference type="EMBL" id="CP026948">
    <property type="protein sequence ID" value="AWB83573.1"/>
    <property type="molecule type" value="Genomic_DNA"/>
</dbReference>